<evidence type="ECO:0000313" key="1">
    <source>
        <dbReference type="EMBL" id="QXI54275.1"/>
    </source>
</evidence>
<sequence length="113" mass="12699">MRDSSNGVTSMCCETHKSFRPGFFKPTESNFRAQTKDVADGHRDMALMKIQRKTFIVLVARELAPAGLRSRPKFINPIDQRLAAPHSIPYHPHLFLHRFPGSRLSVGAQSGKP</sequence>
<dbReference type="RefSeq" id="WP_217861214.1">
    <property type="nucleotide sequence ID" value="NZ_CP077080.1"/>
</dbReference>
<accession>A0ABX8QGH2</accession>
<gene>
    <name evidence="1" type="ORF">KSS97_04815</name>
</gene>
<keyword evidence="2" id="KW-1185">Reference proteome</keyword>
<dbReference type="Proteomes" id="UP000824066">
    <property type="component" value="Chromosome"/>
</dbReference>
<protein>
    <submittedName>
        <fullName evidence="1">Uncharacterized protein</fullName>
    </submittedName>
</protein>
<reference evidence="1 2" key="1">
    <citation type="journal article" date="2021" name="Microorganisms">
        <title>The Ever-Expanding Pseudomonas Genus: Description of 43 New Species and Partition of the Pseudomonas putida Group.</title>
        <authorList>
            <person name="Girard L."/>
            <person name="Lood C."/>
            <person name="Hofte M."/>
            <person name="Vandamme P."/>
            <person name="Rokni-Zadeh H."/>
            <person name="van Noort V."/>
            <person name="Lavigne R."/>
            <person name="De Mot R."/>
        </authorList>
    </citation>
    <scope>NUCLEOTIDE SEQUENCE [LARGE SCALE GENOMIC DNA]</scope>
    <source>
        <strain evidence="1 2">SWRI17</strain>
    </source>
</reference>
<dbReference type="EMBL" id="CP077080">
    <property type="protein sequence ID" value="QXI54275.1"/>
    <property type="molecule type" value="Genomic_DNA"/>
</dbReference>
<evidence type="ECO:0000313" key="2">
    <source>
        <dbReference type="Proteomes" id="UP000824066"/>
    </source>
</evidence>
<organism evidence="1 2">
    <name type="scientific">Pseudomonas canavaninivorans</name>
    <dbReference type="NCBI Taxonomy" id="2842348"/>
    <lineage>
        <taxon>Bacteria</taxon>
        <taxon>Pseudomonadati</taxon>
        <taxon>Pseudomonadota</taxon>
        <taxon>Gammaproteobacteria</taxon>
        <taxon>Pseudomonadales</taxon>
        <taxon>Pseudomonadaceae</taxon>
        <taxon>Pseudomonas</taxon>
    </lineage>
</organism>
<proteinExistence type="predicted"/>
<name>A0ABX8QGH2_PSECO</name>